<dbReference type="EMBL" id="LNIX01000001">
    <property type="protein sequence ID" value="OXA62316.1"/>
    <property type="molecule type" value="Genomic_DNA"/>
</dbReference>
<reference evidence="1 2" key="1">
    <citation type="submission" date="2015-12" db="EMBL/GenBank/DDBJ databases">
        <title>The genome of Folsomia candida.</title>
        <authorList>
            <person name="Faddeeva A."/>
            <person name="Derks M.F."/>
            <person name="Anvar Y."/>
            <person name="Smit S."/>
            <person name="Van Straalen N."/>
            <person name="Roelofs D."/>
        </authorList>
    </citation>
    <scope>NUCLEOTIDE SEQUENCE [LARGE SCALE GENOMIC DNA]</scope>
    <source>
        <strain evidence="1 2">VU population</strain>
        <tissue evidence="1">Whole body</tissue>
    </source>
</reference>
<comment type="caution">
    <text evidence="1">The sequence shown here is derived from an EMBL/GenBank/DDBJ whole genome shotgun (WGS) entry which is preliminary data.</text>
</comment>
<proteinExistence type="predicted"/>
<evidence type="ECO:0000313" key="2">
    <source>
        <dbReference type="Proteomes" id="UP000198287"/>
    </source>
</evidence>
<gene>
    <name evidence="1" type="ORF">Fcan01_00242</name>
</gene>
<protein>
    <submittedName>
        <fullName evidence="1">Uncharacterized protein</fullName>
    </submittedName>
</protein>
<sequence length="185" mass="21274">MGTVYLWKPQVSPFRVGHLSLRLDDEEKTYISFWPASSEGKSALKGVTAKCQTYDQDVSAEGGSPDASYFIPSRFLDLKKIRTWFQKILEKVEYSLFKNNCALTVYNALKEGGLQLFKQDSWRTTDMFISFPDDDGPTYEEIEARKEIMRQGVIEDLPVTPATAFAWIKERVQELKGNGKSWYQF</sequence>
<organism evidence="1 2">
    <name type="scientific">Folsomia candida</name>
    <name type="common">Springtail</name>
    <dbReference type="NCBI Taxonomy" id="158441"/>
    <lineage>
        <taxon>Eukaryota</taxon>
        <taxon>Metazoa</taxon>
        <taxon>Ecdysozoa</taxon>
        <taxon>Arthropoda</taxon>
        <taxon>Hexapoda</taxon>
        <taxon>Collembola</taxon>
        <taxon>Entomobryomorpha</taxon>
        <taxon>Isotomoidea</taxon>
        <taxon>Isotomidae</taxon>
        <taxon>Proisotominae</taxon>
        <taxon>Folsomia</taxon>
    </lineage>
</organism>
<accession>A0A226F082</accession>
<keyword evidence="2" id="KW-1185">Reference proteome</keyword>
<dbReference type="Proteomes" id="UP000198287">
    <property type="component" value="Unassembled WGS sequence"/>
</dbReference>
<name>A0A226F082_FOLCA</name>
<dbReference type="AlphaFoldDB" id="A0A226F082"/>
<evidence type="ECO:0000313" key="1">
    <source>
        <dbReference type="EMBL" id="OXA62316.1"/>
    </source>
</evidence>
<dbReference type="OMA" id="ARKEIMR"/>